<dbReference type="SUPFAM" id="SSF52047">
    <property type="entry name" value="RNI-like"/>
    <property type="match status" value="1"/>
</dbReference>
<dbReference type="Gene3D" id="3.80.10.10">
    <property type="entry name" value="Ribonuclease Inhibitor"/>
    <property type="match status" value="1"/>
</dbReference>
<keyword evidence="2" id="KW-1185">Reference proteome</keyword>
<proteinExistence type="predicted"/>
<accession>A0A1R2BGU6</accession>
<dbReference type="EMBL" id="MPUH01000659">
    <property type="protein sequence ID" value="OMJ75959.1"/>
    <property type="molecule type" value="Genomic_DNA"/>
</dbReference>
<organism evidence="1 2">
    <name type="scientific">Stentor coeruleus</name>
    <dbReference type="NCBI Taxonomy" id="5963"/>
    <lineage>
        <taxon>Eukaryota</taxon>
        <taxon>Sar</taxon>
        <taxon>Alveolata</taxon>
        <taxon>Ciliophora</taxon>
        <taxon>Postciliodesmatophora</taxon>
        <taxon>Heterotrichea</taxon>
        <taxon>Heterotrichida</taxon>
        <taxon>Stentoridae</taxon>
        <taxon>Stentor</taxon>
    </lineage>
</organism>
<comment type="caution">
    <text evidence="1">The sequence shown here is derived from an EMBL/GenBank/DDBJ whole genome shotgun (WGS) entry which is preliminary data.</text>
</comment>
<sequence length="524" mass="60490">MFLPIKRLNHPSNEISPSKQKTQSTTQEPSKILTLSKYLWFSIFSYLDSKTYFQVMPLISKSIKTLINTNTFKLKSIQFTFFADNPENISVQNPKSSLQNFRDFFATKTSIKHLNLTIKNNHLAYNRKDIKNIFNNLPFLSTLKTLKIKTDSFIKLGFNWLFPLFTSLTSLTISCIDNYSSLIFLIITCCETHNPKHKLLKFKTCTSQLALKKLSISSNSKYCQGEHGFSRIFDILYSSDIEEFILKIDIDDIKYITEPIKLSPKLKKLKLPKNFLIASKAHNEFVNFVKDSSNLKSLYVSNSIICVENGFLEMITANVVLKKLHLLGISLDVKRSISVFIAVGRSLVEDFWMISGLCEGEELYFNYLKGLESVLEVSKIKRIAVNVKVKLKNHTSGLSYPGSLAKVIINQAKIGKLEWFLNYNLKYCVQNRIHFPRTNKKYKLFLPLVYEIFKKSIKGNTNKVYCDISENCYSDFKNKVPGLYFDKTCKNKGYMFYAILAMKFDELKILDLRGVVIKEIILKF</sequence>
<protein>
    <recommendedName>
        <fullName evidence="3">F-box domain-containing protein</fullName>
    </recommendedName>
</protein>
<name>A0A1R2BGU6_9CILI</name>
<gene>
    <name evidence="1" type="ORF">SteCoe_24768</name>
</gene>
<dbReference type="AlphaFoldDB" id="A0A1R2BGU6"/>
<dbReference type="Proteomes" id="UP000187209">
    <property type="component" value="Unassembled WGS sequence"/>
</dbReference>
<evidence type="ECO:0008006" key="3">
    <source>
        <dbReference type="Google" id="ProtNLM"/>
    </source>
</evidence>
<dbReference type="InterPro" id="IPR032675">
    <property type="entry name" value="LRR_dom_sf"/>
</dbReference>
<evidence type="ECO:0000313" key="1">
    <source>
        <dbReference type="EMBL" id="OMJ75959.1"/>
    </source>
</evidence>
<reference evidence="1 2" key="1">
    <citation type="submission" date="2016-11" db="EMBL/GenBank/DDBJ databases">
        <title>The macronuclear genome of Stentor coeruleus: a giant cell with tiny introns.</title>
        <authorList>
            <person name="Slabodnick M."/>
            <person name="Ruby J.G."/>
            <person name="Reiff S.B."/>
            <person name="Swart E.C."/>
            <person name="Gosai S."/>
            <person name="Prabakaran S."/>
            <person name="Witkowska E."/>
            <person name="Larue G.E."/>
            <person name="Fisher S."/>
            <person name="Freeman R.M."/>
            <person name="Gunawardena J."/>
            <person name="Chu W."/>
            <person name="Stover N.A."/>
            <person name="Gregory B.D."/>
            <person name="Nowacki M."/>
            <person name="Derisi J."/>
            <person name="Roy S.W."/>
            <person name="Marshall W.F."/>
            <person name="Sood P."/>
        </authorList>
    </citation>
    <scope>NUCLEOTIDE SEQUENCE [LARGE SCALE GENOMIC DNA]</scope>
    <source>
        <strain evidence="1">WM001</strain>
    </source>
</reference>
<evidence type="ECO:0000313" key="2">
    <source>
        <dbReference type="Proteomes" id="UP000187209"/>
    </source>
</evidence>